<feature type="compositionally biased region" description="Acidic residues" evidence="1">
    <location>
        <begin position="384"/>
        <end position="393"/>
    </location>
</feature>
<dbReference type="InParanoid" id="J0WVK9"/>
<keyword evidence="3" id="KW-1185">Reference proteome</keyword>
<accession>J0WVK9</accession>
<reference evidence="3" key="1">
    <citation type="journal article" date="2012" name="Science">
        <title>The Paleozoic origin of enzymatic lignin decomposition reconstructed from 31 fungal genomes.</title>
        <authorList>
            <person name="Floudas D."/>
            <person name="Binder M."/>
            <person name="Riley R."/>
            <person name="Barry K."/>
            <person name="Blanchette R.A."/>
            <person name="Henrissat B."/>
            <person name="Martinez A.T."/>
            <person name="Otillar R."/>
            <person name="Spatafora J.W."/>
            <person name="Yadav J.S."/>
            <person name="Aerts A."/>
            <person name="Benoit I."/>
            <person name="Boyd A."/>
            <person name="Carlson A."/>
            <person name="Copeland A."/>
            <person name="Coutinho P.M."/>
            <person name="de Vries R.P."/>
            <person name="Ferreira P."/>
            <person name="Findley K."/>
            <person name="Foster B."/>
            <person name="Gaskell J."/>
            <person name="Glotzer D."/>
            <person name="Gorecki P."/>
            <person name="Heitman J."/>
            <person name="Hesse C."/>
            <person name="Hori C."/>
            <person name="Igarashi K."/>
            <person name="Jurgens J.A."/>
            <person name="Kallen N."/>
            <person name="Kersten P."/>
            <person name="Kohler A."/>
            <person name="Kuees U."/>
            <person name="Kumar T.K.A."/>
            <person name="Kuo A."/>
            <person name="LaButti K."/>
            <person name="Larrondo L.F."/>
            <person name="Lindquist E."/>
            <person name="Ling A."/>
            <person name="Lombard V."/>
            <person name="Lucas S."/>
            <person name="Lundell T."/>
            <person name="Martin R."/>
            <person name="McLaughlin D.J."/>
            <person name="Morgenstern I."/>
            <person name="Morin E."/>
            <person name="Murat C."/>
            <person name="Nagy L.G."/>
            <person name="Nolan M."/>
            <person name="Ohm R.A."/>
            <person name="Patyshakuliyeva A."/>
            <person name="Rokas A."/>
            <person name="Ruiz-Duenas F.J."/>
            <person name="Sabat G."/>
            <person name="Salamov A."/>
            <person name="Samejima M."/>
            <person name="Schmutz J."/>
            <person name="Slot J.C."/>
            <person name="St John F."/>
            <person name="Stenlid J."/>
            <person name="Sun H."/>
            <person name="Sun S."/>
            <person name="Syed K."/>
            <person name="Tsang A."/>
            <person name="Wiebenga A."/>
            <person name="Young D."/>
            <person name="Pisabarro A."/>
            <person name="Eastwood D.C."/>
            <person name="Martin F."/>
            <person name="Cullen D."/>
            <person name="Grigoriev I.V."/>
            <person name="Hibbett D.S."/>
        </authorList>
    </citation>
    <scope>NUCLEOTIDE SEQUENCE [LARGE SCALE GENOMIC DNA]</scope>
    <source>
        <strain evidence="3">TFB10046</strain>
    </source>
</reference>
<evidence type="ECO:0000256" key="1">
    <source>
        <dbReference type="SAM" id="MobiDB-lite"/>
    </source>
</evidence>
<dbReference type="EMBL" id="JH687845">
    <property type="protein sequence ID" value="EJD37188.1"/>
    <property type="molecule type" value="Genomic_DNA"/>
</dbReference>
<organism evidence="2 3">
    <name type="scientific">Auricularia subglabra (strain TFB-10046 / SS5)</name>
    <name type="common">White-rot fungus</name>
    <name type="synonym">Auricularia delicata (strain TFB10046)</name>
    <dbReference type="NCBI Taxonomy" id="717982"/>
    <lineage>
        <taxon>Eukaryota</taxon>
        <taxon>Fungi</taxon>
        <taxon>Dikarya</taxon>
        <taxon>Basidiomycota</taxon>
        <taxon>Agaricomycotina</taxon>
        <taxon>Agaricomycetes</taxon>
        <taxon>Auriculariales</taxon>
        <taxon>Auriculariaceae</taxon>
        <taxon>Auricularia</taxon>
    </lineage>
</organism>
<feature type="region of interest" description="Disordered" evidence="1">
    <location>
        <begin position="192"/>
        <end position="215"/>
    </location>
</feature>
<dbReference type="Proteomes" id="UP000006514">
    <property type="component" value="Unassembled WGS sequence"/>
</dbReference>
<protein>
    <submittedName>
        <fullName evidence="2">Uncharacterized protein</fullName>
    </submittedName>
</protein>
<evidence type="ECO:0000313" key="3">
    <source>
        <dbReference type="Proteomes" id="UP000006514"/>
    </source>
</evidence>
<evidence type="ECO:0000313" key="2">
    <source>
        <dbReference type="EMBL" id="EJD37188.1"/>
    </source>
</evidence>
<gene>
    <name evidence="2" type="ORF">AURDEDRAFT_173709</name>
</gene>
<dbReference type="KEGG" id="adl:AURDEDRAFT_173709"/>
<dbReference type="AlphaFoldDB" id="J0WVK9"/>
<dbReference type="OrthoDB" id="3045408at2759"/>
<feature type="compositionally biased region" description="Gly residues" evidence="1">
    <location>
        <begin position="399"/>
        <end position="409"/>
    </location>
</feature>
<name>J0WVK9_AURST</name>
<feature type="region of interest" description="Disordered" evidence="1">
    <location>
        <begin position="378"/>
        <end position="420"/>
    </location>
</feature>
<sequence>MWGLGKSTDVPTLPPADVLAQFNARLANGYNPITAPIAATPSVSLPQQTFLSSLQTAVIQPRQATRTEAKLAQLDTYVRDFAMSECARHGLMAWRPDFRGSPETPYNAVHRIIAETIFLSLAASHAFAHKRIDLSYIEDKPANRTLFRRTFNHFVFYTQRNNWKKELLLPGSVEKTAVDNAMFGRRLQVQELRQDQMKEKPRRQQRTAEEPAQISCDERAQVTVDYHTGTGTTAQRQMDALRVCSMPLRSGKYTRWYQYLDGEAEKTKKFTKKRPTGFAATQPKLERIRVADAPESKVSKLPSKTTIDWFEPDEFNSLPAAVRRLYADHPRVAFPLDENLMYQNPPHESMTMKEAPFMEKYGKAVLALYKIPGFNAPDAASSDPDADTSDSEVQDVPPAGGGGGGGSNTGGQEVVMAGTG</sequence>
<proteinExistence type="predicted"/>
<dbReference type="OMA" id="FAMSECA"/>